<name>A0AAV4QBR6_CAEEX</name>
<organism evidence="1 2">
    <name type="scientific">Caerostris extrusa</name>
    <name type="common">Bark spider</name>
    <name type="synonym">Caerostris bankana</name>
    <dbReference type="NCBI Taxonomy" id="172846"/>
    <lineage>
        <taxon>Eukaryota</taxon>
        <taxon>Metazoa</taxon>
        <taxon>Ecdysozoa</taxon>
        <taxon>Arthropoda</taxon>
        <taxon>Chelicerata</taxon>
        <taxon>Arachnida</taxon>
        <taxon>Araneae</taxon>
        <taxon>Araneomorphae</taxon>
        <taxon>Entelegynae</taxon>
        <taxon>Araneoidea</taxon>
        <taxon>Araneidae</taxon>
        <taxon>Caerostris</taxon>
    </lineage>
</organism>
<reference evidence="1 2" key="1">
    <citation type="submission" date="2021-06" db="EMBL/GenBank/DDBJ databases">
        <title>Caerostris extrusa draft genome.</title>
        <authorList>
            <person name="Kono N."/>
            <person name="Arakawa K."/>
        </authorList>
    </citation>
    <scope>NUCLEOTIDE SEQUENCE [LARGE SCALE GENOMIC DNA]</scope>
</reference>
<protein>
    <submittedName>
        <fullName evidence="1">Uncharacterized protein</fullName>
    </submittedName>
</protein>
<dbReference type="Proteomes" id="UP001054945">
    <property type="component" value="Unassembled WGS sequence"/>
</dbReference>
<gene>
    <name evidence="1" type="ORF">CEXT_51701</name>
</gene>
<evidence type="ECO:0000313" key="2">
    <source>
        <dbReference type="Proteomes" id="UP001054945"/>
    </source>
</evidence>
<accession>A0AAV4QBR6</accession>
<keyword evidence="2" id="KW-1185">Reference proteome</keyword>
<proteinExistence type="predicted"/>
<sequence length="89" mass="9934">MFIKNKARGRGSEEKRNSSRITLGLIERVEKVCLWGNKEFEQEGVEDDGILEEDIEPNQNILQNLAVAQGNAQSGCLDTTDVIGDQSRQ</sequence>
<dbReference type="EMBL" id="BPLR01006006">
    <property type="protein sequence ID" value="GIY06844.1"/>
    <property type="molecule type" value="Genomic_DNA"/>
</dbReference>
<comment type="caution">
    <text evidence="1">The sequence shown here is derived from an EMBL/GenBank/DDBJ whole genome shotgun (WGS) entry which is preliminary data.</text>
</comment>
<dbReference type="AlphaFoldDB" id="A0AAV4QBR6"/>
<evidence type="ECO:0000313" key="1">
    <source>
        <dbReference type="EMBL" id="GIY06844.1"/>
    </source>
</evidence>